<evidence type="ECO:0000313" key="3">
    <source>
        <dbReference type="Proteomes" id="UP001159363"/>
    </source>
</evidence>
<dbReference type="SUPFAM" id="SSF56672">
    <property type="entry name" value="DNA/RNA polymerases"/>
    <property type="match status" value="1"/>
</dbReference>
<dbReference type="EMBL" id="JARBHB010000001">
    <property type="protein sequence ID" value="KAJ8895927.1"/>
    <property type="molecule type" value="Genomic_DNA"/>
</dbReference>
<dbReference type="InterPro" id="IPR043128">
    <property type="entry name" value="Rev_trsase/Diguanyl_cyclase"/>
</dbReference>
<dbReference type="Gene3D" id="3.10.10.10">
    <property type="entry name" value="HIV Type 1 Reverse Transcriptase, subunit A, domain 1"/>
    <property type="match status" value="1"/>
</dbReference>
<dbReference type="InterPro" id="IPR041577">
    <property type="entry name" value="RT_RNaseH_2"/>
</dbReference>
<organism evidence="2 3">
    <name type="scientific">Dryococelus australis</name>
    <dbReference type="NCBI Taxonomy" id="614101"/>
    <lineage>
        <taxon>Eukaryota</taxon>
        <taxon>Metazoa</taxon>
        <taxon>Ecdysozoa</taxon>
        <taxon>Arthropoda</taxon>
        <taxon>Hexapoda</taxon>
        <taxon>Insecta</taxon>
        <taxon>Pterygota</taxon>
        <taxon>Neoptera</taxon>
        <taxon>Polyneoptera</taxon>
        <taxon>Phasmatodea</taxon>
        <taxon>Verophasmatodea</taxon>
        <taxon>Anareolatae</taxon>
        <taxon>Phasmatidae</taxon>
        <taxon>Eurycanthinae</taxon>
        <taxon>Dryococelus</taxon>
    </lineage>
</organism>
<dbReference type="Proteomes" id="UP001159363">
    <property type="component" value="Chromosome 1"/>
</dbReference>
<dbReference type="Gene3D" id="3.30.70.270">
    <property type="match status" value="1"/>
</dbReference>
<protein>
    <recommendedName>
        <fullName evidence="1">Reverse transcriptase/retrotransposon-derived protein RNase H-like domain-containing protein</fullName>
    </recommendedName>
</protein>
<dbReference type="PANTHER" id="PTHR37984:SF12">
    <property type="entry name" value="RIBONUCLEASE H"/>
    <property type="match status" value="1"/>
</dbReference>
<dbReference type="InterPro" id="IPR050951">
    <property type="entry name" value="Retrovirus_Pol_polyprotein"/>
</dbReference>
<reference evidence="2 3" key="1">
    <citation type="submission" date="2023-02" db="EMBL/GenBank/DDBJ databases">
        <title>LHISI_Scaffold_Assembly.</title>
        <authorList>
            <person name="Stuart O.P."/>
            <person name="Cleave R."/>
            <person name="Magrath M.J.L."/>
            <person name="Mikheyev A.S."/>
        </authorList>
    </citation>
    <scope>NUCLEOTIDE SEQUENCE [LARGE SCALE GENOMIC DNA]</scope>
    <source>
        <strain evidence="2">Daus_M_001</strain>
        <tissue evidence="2">Leg muscle</tissue>
    </source>
</reference>
<keyword evidence="3" id="KW-1185">Reference proteome</keyword>
<dbReference type="InterPro" id="IPR043502">
    <property type="entry name" value="DNA/RNA_pol_sf"/>
</dbReference>
<sequence>MNLPAVSGHGTGYYKGSNLHIYVNPAVAPAYQQDRSVVFAITTKMEETIAANVKRGALIPVKNSGPWASAIVPVLKCNGTCRLCADYKGTVNHDFSSDTNKSPTVDQVLSELAGGCINGTIDLEEAYTQIPVDGETSHVLTVNTVQGLLKSLQHLLNSKCNWAWTTKHQVALQMVQDMLISHQVLAHYNPDLGLCGLVQCWRTSYQVLSLPKQEICIAFASRTLSTTERAYSPLDREVLVTIFVDKMLTPYYAFCRFTIITGPKNLLGMFAPDRPHCIYLYAC</sequence>
<gene>
    <name evidence="2" type="ORF">PR048_001268</name>
</gene>
<evidence type="ECO:0000313" key="2">
    <source>
        <dbReference type="EMBL" id="KAJ8895927.1"/>
    </source>
</evidence>
<name>A0ABQ9IHJ3_9NEOP</name>
<dbReference type="PANTHER" id="PTHR37984">
    <property type="entry name" value="PROTEIN CBG26694"/>
    <property type="match status" value="1"/>
</dbReference>
<proteinExistence type="predicted"/>
<evidence type="ECO:0000259" key="1">
    <source>
        <dbReference type="Pfam" id="PF17919"/>
    </source>
</evidence>
<accession>A0ABQ9IHJ3</accession>
<dbReference type="Pfam" id="PF17919">
    <property type="entry name" value="RT_RNaseH_2"/>
    <property type="match status" value="1"/>
</dbReference>
<comment type="caution">
    <text evidence="2">The sequence shown here is derived from an EMBL/GenBank/DDBJ whole genome shotgun (WGS) entry which is preliminary data.</text>
</comment>
<feature type="domain" description="Reverse transcriptase/retrotransposon-derived protein RNase H-like" evidence="1">
    <location>
        <begin position="164"/>
        <end position="259"/>
    </location>
</feature>